<protein>
    <submittedName>
        <fullName evidence="2">Uncharacterized protein</fullName>
    </submittedName>
</protein>
<reference evidence="2 3" key="1">
    <citation type="journal article" date="2010" name="BMC Genomics">
        <title>Metabolic flexibility revealed in the genome of the cyst-forming alpha-1 proteobacterium Rhodospirillum centenum.</title>
        <authorList>
            <person name="Lu Y.K."/>
            <person name="Marden J."/>
            <person name="Han M."/>
            <person name="Swingley W.D."/>
            <person name="Mastrian S.D."/>
            <person name="Chowdhury S.R."/>
            <person name="Hao J."/>
            <person name="Helmy T."/>
            <person name="Kim S."/>
            <person name="Kurdoglu A.A."/>
            <person name="Matthies H.J."/>
            <person name="Rollo D."/>
            <person name="Stothard P."/>
            <person name="Blankenship R.E."/>
            <person name="Bauer C.E."/>
            <person name="Touchman J.W."/>
        </authorList>
    </citation>
    <scope>NUCLEOTIDE SEQUENCE [LARGE SCALE GENOMIC DNA]</scope>
    <source>
        <strain evidence="3">ATCC 51521 / SW</strain>
    </source>
</reference>
<dbReference type="EMBL" id="CP000613">
    <property type="protein sequence ID" value="ACI97943.1"/>
    <property type="molecule type" value="Genomic_DNA"/>
</dbReference>
<evidence type="ECO:0000313" key="3">
    <source>
        <dbReference type="Proteomes" id="UP000001591"/>
    </source>
</evidence>
<dbReference type="HOGENOM" id="CLU_3347902_0_0_5"/>
<evidence type="ECO:0000313" key="2">
    <source>
        <dbReference type="EMBL" id="ACI97943.1"/>
    </source>
</evidence>
<feature type="region of interest" description="Disordered" evidence="1">
    <location>
        <begin position="1"/>
        <end position="37"/>
    </location>
</feature>
<keyword evidence="3" id="KW-1185">Reference proteome</keyword>
<dbReference type="KEGG" id="rce:RC1_0506"/>
<gene>
    <name evidence="2" type="ordered locus">RC1_0506</name>
</gene>
<dbReference type="AlphaFoldDB" id="B6IR57"/>
<proteinExistence type="predicted"/>
<organism evidence="2 3">
    <name type="scientific">Rhodospirillum centenum (strain ATCC 51521 / SW)</name>
    <dbReference type="NCBI Taxonomy" id="414684"/>
    <lineage>
        <taxon>Bacteria</taxon>
        <taxon>Pseudomonadati</taxon>
        <taxon>Pseudomonadota</taxon>
        <taxon>Alphaproteobacteria</taxon>
        <taxon>Rhodospirillales</taxon>
        <taxon>Rhodospirillaceae</taxon>
        <taxon>Rhodospirillum</taxon>
    </lineage>
</organism>
<name>B6IR57_RHOCS</name>
<sequence length="37" mass="3933">MGMTRLHGDRSCEPLPGTVPIQARAPIPHNTLHGISA</sequence>
<evidence type="ECO:0000256" key="1">
    <source>
        <dbReference type="SAM" id="MobiDB-lite"/>
    </source>
</evidence>
<accession>B6IR57</accession>
<feature type="compositionally biased region" description="Basic and acidic residues" evidence="1">
    <location>
        <begin position="1"/>
        <end position="12"/>
    </location>
</feature>
<dbReference type="Proteomes" id="UP000001591">
    <property type="component" value="Chromosome"/>
</dbReference>